<dbReference type="EMBL" id="BQNB010013262">
    <property type="protein sequence ID" value="GJT13815.1"/>
    <property type="molecule type" value="Genomic_DNA"/>
</dbReference>
<evidence type="ECO:0000256" key="1">
    <source>
        <dbReference type="SAM" id="Phobius"/>
    </source>
</evidence>
<protein>
    <submittedName>
        <fullName evidence="2">Uncharacterized protein</fullName>
    </submittedName>
</protein>
<keyword evidence="3" id="KW-1185">Reference proteome</keyword>
<evidence type="ECO:0000313" key="3">
    <source>
        <dbReference type="Proteomes" id="UP001151760"/>
    </source>
</evidence>
<name>A0ABQ5BG63_9ASTR</name>
<gene>
    <name evidence="2" type="ORF">Tco_0860857</name>
</gene>
<keyword evidence="1" id="KW-0812">Transmembrane</keyword>
<reference evidence="2" key="2">
    <citation type="submission" date="2022-01" db="EMBL/GenBank/DDBJ databases">
        <authorList>
            <person name="Yamashiro T."/>
            <person name="Shiraishi A."/>
            <person name="Satake H."/>
            <person name="Nakayama K."/>
        </authorList>
    </citation>
    <scope>NUCLEOTIDE SEQUENCE</scope>
</reference>
<evidence type="ECO:0000313" key="2">
    <source>
        <dbReference type="EMBL" id="GJT13815.1"/>
    </source>
</evidence>
<proteinExistence type="predicted"/>
<accession>A0ABQ5BG63</accession>
<dbReference type="Proteomes" id="UP001151760">
    <property type="component" value="Unassembled WGS sequence"/>
</dbReference>
<organism evidence="2 3">
    <name type="scientific">Tanacetum coccineum</name>
    <dbReference type="NCBI Taxonomy" id="301880"/>
    <lineage>
        <taxon>Eukaryota</taxon>
        <taxon>Viridiplantae</taxon>
        <taxon>Streptophyta</taxon>
        <taxon>Embryophyta</taxon>
        <taxon>Tracheophyta</taxon>
        <taxon>Spermatophyta</taxon>
        <taxon>Magnoliopsida</taxon>
        <taxon>eudicotyledons</taxon>
        <taxon>Gunneridae</taxon>
        <taxon>Pentapetalae</taxon>
        <taxon>asterids</taxon>
        <taxon>campanulids</taxon>
        <taxon>Asterales</taxon>
        <taxon>Asteraceae</taxon>
        <taxon>Asteroideae</taxon>
        <taxon>Anthemideae</taxon>
        <taxon>Anthemidinae</taxon>
        <taxon>Tanacetum</taxon>
    </lineage>
</organism>
<feature type="transmembrane region" description="Helical" evidence="1">
    <location>
        <begin position="20"/>
        <end position="38"/>
    </location>
</feature>
<feature type="transmembrane region" description="Helical" evidence="1">
    <location>
        <begin position="76"/>
        <end position="99"/>
    </location>
</feature>
<comment type="caution">
    <text evidence="2">The sequence shown here is derived from an EMBL/GenBank/DDBJ whole genome shotgun (WGS) entry which is preliminary data.</text>
</comment>
<keyword evidence="1" id="KW-1133">Transmembrane helix</keyword>
<reference evidence="2" key="1">
    <citation type="journal article" date="2022" name="Int. J. Mol. Sci.">
        <title>Draft Genome of Tanacetum Coccineum: Genomic Comparison of Closely Related Tanacetum-Family Plants.</title>
        <authorList>
            <person name="Yamashiro T."/>
            <person name="Shiraishi A."/>
            <person name="Nakayama K."/>
            <person name="Satake H."/>
        </authorList>
    </citation>
    <scope>NUCLEOTIDE SEQUENCE</scope>
</reference>
<sequence>MYWLVLSFVIRLIYQNAGNSSGQILFCSILNVSVPLFFLASKDMSVLSDLFAAAGLGRAGVVPAGLSFSTGGVSDIWWGIVMTIVSAMSSMMSCAGVPVRRSHGDRWLFIFICLVMEEMTIDINNYVVLEYWYMWFEFYDAKLGQKWNDVLYMPDRYAYGFYFEEICACVLSREQVMTSLTKCMALKERVGDWEWADMMALYCRNAAEEDSEFARRVGVLLEEMEAAYKERVDFIKELEVVPGVDAAVKTAEFLNDVLWKDERRMQRLCKLRMDAYLMAYDQEKFAEKR</sequence>
<keyword evidence="1" id="KW-0472">Membrane</keyword>